<name>A0ABR7MBL6_9BACT</name>
<dbReference type="Pfam" id="PF02447">
    <property type="entry name" value="GntP_permease"/>
    <property type="match status" value="1"/>
</dbReference>
<feature type="transmembrane region" description="Helical" evidence="8">
    <location>
        <begin position="360"/>
        <end position="377"/>
    </location>
</feature>
<feature type="transmembrane region" description="Helical" evidence="8">
    <location>
        <begin position="322"/>
        <end position="353"/>
    </location>
</feature>
<dbReference type="NCBIfam" id="TIGR00791">
    <property type="entry name" value="gntP"/>
    <property type="match status" value="1"/>
</dbReference>
<evidence type="ECO:0000256" key="4">
    <source>
        <dbReference type="ARBA" id="ARBA00022692"/>
    </source>
</evidence>
<feature type="transmembrane region" description="Helical" evidence="8">
    <location>
        <begin position="397"/>
        <end position="422"/>
    </location>
</feature>
<feature type="transmembrane region" description="Helical" evidence="8">
    <location>
        <begin position="81"/>
        <end position="107"/>
    </location>
</feature>
<comment type="subcellular location">
    <subcellularLocation>
        <location evidence="1">Cell membrane</location>
        <topology evidence="1">Multi-pass membrane protein</topology>
    </subcellularLocation>
</comment>
<reference evidence="9 10" key="1">
    <citation type="submission" date="2016-07" db="EMBL/GenBank/DDBJ databases">
        <title>Genome analysis of Flavihumibacter stibioxidans YS-17.</title>
        <authorList>
            <person name="Shi K."/>
            <person name="Han Y."/>
            <person name="Wang G."/>
        </authorList>
    </citation>
    <scope>NUCLEOTIDE SEQUENCE [LARGE SCALE GENOMIC DNA]</scope>
    <source>
        <strain evidence="9 10">YS-17</strain>
    </source>
</reference>
<comment type="caution">
    <text evidence="9">The sequence shown here is derived from an EMBL/GenBank/DDBJ whole genome shotgun (WGS) entry which is preliminary data.</text>
</comment>
<keyword evidence="4 8" id="KW-0812">Transmembrane</keyword>
<feature type="transmembrane region" description="Helical" evidence="8">
    <location>
        <begin position="283"/>
        <end position="302"/>
    </location>
</feature>
<feature type="transmembrane region" description="Helical" evidence="8">
    <location>
        <begin position="6"/>
        <end position="26"/>
    </location>
</feature>
<keyword evidence="5 8" id="KW-1133">Transmembrane helix</keyword>
<evidence type="ECO:0000256" key="5">
    <source>
        <dbReference type="ARBA" id="ARBA00022989"/>
    </source>
</evidence>
<evidence type="ECO:0000256" key="1">
    <source>
        <dbReference type="ARBA" id="ARBA00004651"/>
    </source>
</evidence>
<evidence type="ECO:0000256" key="7">
    <source>
        <dbReference type="ARBA" id="ARBA00049663"/>
    </source>
</evidence>
<keyword evidence="6 8" id="KW-0472">Membrane</keyword>
<dbReference type="PIRSF" id="PIRSF002746">
    <property type="entry name" value="Gluconate_transporter"/>
    <property type="match status" value="1"/>
</dbReference>
<sequence>MRKGFSIHPFIGFLLVSVLLGLCFGLPPMGIVSAVEKGVGDIMSGLLILLVLGAMFGKIIAETGAAQRIAALMLKMAGPKYIQWAMALIGFVIGIPLFYGVGFVLLVPLAFSVSYSSKLSPVFVGLPMLAALSVTHGFLPPHPSPSALVVQFGASMGHTLIYGIIVAIPAIIVAGPILSRFLKQMRSEPLEAFLAPEKKEQDLPGSFVSIFTALLPIALLVITTLVPAISPGDTSLNSILAFIGSPSVVLLIALVAAAVLLGMLNRISMSQITAWCGSATKDIAPVLLIVAGSGALKQVLTVSGTSDMLANSLQGLPLHPLVLGWLMAAIIRATIGSATVAGLTTAGIMMAFLQQTGTDPNLMVLSIGAGSLAFSHVNDSGFWLYKEYFNLSIKETLLSWSVMETLVAIVGLVGVLLLNFILH</sequence>
<feature type="transmembrane region" description="Helical" evidence="8">
    <location>
        <begin position="203"/>
        <end position="226"/>
    </location>
</feature>
<feature type="transmembrane region" description="Helical" evidence="8">
    <location>
        <begin position="238"/>
        <end position="262"/>
    </location>
</feature>
<dbReference type="Proteomes" id="UP000765802">
    <property type="component" value="Unassembled WGS sequence"/>
</dbReference>
<gene>
    <name evidence="9" type="ORF">BC349_15195</name>
</gene>
<keyword evidence="10" id="KW-1185">Reference proteome</keyword>
<dbReference type="RefSeq" id="WP_187257728.1">
    <property type="nucleotide sequence ID" value="NZ_JBHULF010000020.1"/>
</dbReference>
<evidence type="ECO:0000256" key="2">
    <source>
        <dbReference type="ARBA" id="ARBA00022448"/>
    </source>
</evidence>
<proteinExistence type="inferred from homology"/>
<feature type="transmembrane region" description="Helical" evidence="8">
    <location>
        <begin position="159"/>
        <end position="182"/>
    </location>
</feature>
<evidence type="ECO:0000256" key="3">
    <source>
        <dbReference type="ARBA" id="ARBA00022475"/>
    </source>
</evidence>
<organism evidence="9 10">
    <name type="scientific">Flavihumibacter stibioxidans</name>
    <dbReference type="NCBI Taxonomy" id="1834163"/>
    <lineage>
        <taxon>Bacteria</taxon>
        <taxon>Pseudomonadati</taxon>
        <taxon>Bacteroidota</taxon>
        <taxon>Chitinophagia</taxon>
        <taxon>Chitinophagales</taxon>
        <taxon>Chitinophagaceae</taxon>
        <taxon>Flavihumibacter</taxon>
    </lineage>
</organism>
<feature type="transmembrane region" description="Helical" evidence="8">
    <location>
        <begin position="119"/>
        <end position="139"/>
    </location>
</feature>
<keyword evidence="3" id="KW-1003">Cell membrane</keyword>
<evidence type="ECO:0000313" key="10">
    <source>
        <dbReference type="Proteomes" id="UP000765802"/>
    </source>
</evidence>
<comment type="similarity">
    <text evidence="7">Belongs to the GntP permease family.</text>
</comment>
<evidence type="ECO:0000256" key="8">
    <source>
        <dbReference type="SAM" id="Phobius"/>
    </source>
</evidence>
<feature type="transmembrane region" description="Helical" evidence="8">
    <location>
        <begin position="38"/>
        <end position="61"/>
    </location>
</feature>
<dbReference type="PANTHER" id="PTHR30354">
    <property type="entry name" value="GNT FAMILY GLUCONATE TRANSPORTER"/>
    <property type="match status" value="1"/>
</dbReference>
<evidence type="ECO:0000256" key="6">
    <source>
        <dbReference type="ARBA" id="ARBA00023136"/>
    </source>
</evidence>
<keyword evidence="2" id="KW-0813">Transport</keyword>
<dbReference type="EMBL" id="MBUA01000028">
    <property type="protein sequence ID" value="MBC6492405.1"/>
    <property type="molecule type" value="Genomic_DNA"/>
</dbReference>
<evidence type="ECO:0000313" key="9">
    <source>
        <dbReference type="EMBL" id="MBC6492405.1"/>
    </source>
</evidence>
<protein>
    <submittedName>
        <fullName evidence="9">Gluconate transporter</fullName>
    </submittedName>
</protein>
<dbReference type="InterPro" id="IPR003474">
    <property type="entry name" value="Glcn_transporter"/>
</dbReference>
<dbReference type="PANTHER" id="PTHR30354:SF22">
    <property type="entry name" value="HIGH-AFFINITY GLUCONATE TRANSPORTER"/>
    <property type="match status" value="1"/>
</dbReference>
<accession>A0ABR7MBL6</accession>